<gene>
    <name evidence="1" type="ORF">WKW79_34735</name>
</gene>
<evidence type="ECO:0008006" key="3">
    <source>
        <dbReference type="Google" id="ProtNLM"/>
    </source>
</evidence>
<protein>
    <recommendedName>
        <fullName evidence="3">IS66 family transposase</fullName>
    </recommendedName>
</protein>
<evidence type="ECO:0000313" key="1">
    <source>
        <dbReference type="EMBL" id="MEJ8859755.1"/>
    </source>
</evidence>
<proteinExistence type="predicted"/>
<accession>A0ABU8XIP8</accession>
<dbReference type="Proteomes" id="UP001367030">
    <property type="component" value="Unassembled WGS sequence"/>
</dbReference>
<reference evidence="1 2" key="1">
    <citation type="submission" date="2024-03" db="EMBL/GenBank/DDBJ databases">
        <title>Novel species of the genus Variovorax.</title>
        <authorList>
            <person name="Liu Q."/>
            <person name="Xin Y.-H."/>
        </authorList>
    </citation>
    <scope>NUCLEOTIDE SEQUENCE [LARGE SCALE GENOMIC DNA]</scope>
    <source>
        <strain evidence="1 2">KACC 18901</strain>
    </source>
</reference>
<feature type="non-terminal residue" evidence="1">
    <location>
        <position position="80"/>
    </location>
</feature>
<dbReference type="RefSeq" id="WP_340339790.1">
    <property type="nucleotide sequence ID" value="NZ_JBBKZS010000036.1"/>
</dbReference>
<name>A0ABU8XIP8_9BURK</name>
<organism evidence="1 2">
    <name type="scientific">Variovorax robiniae</name>
    <dbReference type="NCBI Taxonomy" id="1836199"/>
    <lineage>
        <taxon>Bacteria</taxon>
        <taxon>Pseudomonadati</taxon>
        <taxon>Pseudomonadota</taxon>
        <taxon>Betaproteobacteria</taxon>
        <taxon>Burkholderiales</taxon>
        <taxon>Comamonadaceae</taxon>
        <taxon>Variovorax</taxon>
    </lineage>
</organism>
<keyword evidence="2" id="KW-1185">Reference proteome</keyword>
<comment type="caution">
    <text evidence="1">The sequence shown here is derived from an EMBL/GenBank/DDBJ whole genome shotgun (WGS) entry which is preliminary data.</text>
</comment>
<evidence type="ECO:0000313" key="2">
    <source>
        <dbReference type="Proteomes" id="UP001367030"/>
    </source>
</evidence>
<sequence>MQLLAVPVDRSSLPDDVEVLKDMLVEAAQAFQGLRAQANQQMSSLAAQLAEFKRRVFGARSEALAVLQPELWQDVVELPV</sequence>
<dbReference type="EMBL" id="JBBKZS010000036">
    <property type="protein sequence ID" value="MEJ8859755.1"/>
    <property type="molecule type" value="Genomic_DNA"/>
</dbReference>